<feature type="region of interest" description="Disordered" evidence="1">
    <location>
        <begin position="523"/>
        <end position="552"/>
    </location>
</feature>
<protein>
    <submittedName>
        <fullName evidence="3">Methyltransferase family 21, putative</fullName>
    </submittedName>
</protein>
<keyword evidence="2" id="KW-1133">Transmembrane helix</keyword>
<feature type="compositionally biased region" description="Polar residues" evidence="1">
    <location>
        <begin position="109"/>
        <end position="129"/>
    </location>
</feature>
<dbReference type="InterPro" id="IPR029063">
    <property type="entry name" value="SAM-dependent_MTases_sf"/>
</dbReference>
<feature type="compositionally biased region" description="Basic and acidic residues" evidence="1">
    <location>
        <begin position="9"/>
        <end position="21"/>
    </location>
</feature>
<feature type="region of interest" description="Disordered" evidence="1">
    <location>
        <begin position="1"/>
        <end position="35"/>
    </location>
</feature>
<feature type="compositionally biased region" description="Polar residues" evidence="1">
    <location>
        <begin position="1038"/>
        <end position="1047"/>
    </location>
</feature>
<dbReference type="GO" id="GO:0032259">
    <property type="term" value="P:methylation"/>
    <property type="evidence" value="ECO:0007669"/>
    <property type="project" value="UniProtKB-KW"/>
</dbReference>
<dbReference type="GO" id="GO:0008168">
    <property type="term" value="F:methyltransferase activity"/>
    <property type="evidence" value="ECO:0007669"/>
    <property type="project" value="UniProtKB-KW"/>
</dbReference>
<evidence type="ECO:0000256" key="2">
    <source>
        <dbReference type="SAM" id="Phobius"/>
    </source>
</evidence>
<feature type="region of interest" description="Disordered" evidence="1">
    <location>
        <begin position="106"/>
        <end position="195"/>
    </location>
</feature>
<feature type="compositionally biased region" description="Pro residues" evidence="1">
    <location>
        <begin position="174"/>
        <end position="189"/>
    </location>
</feature>
<feature type="compositionally biased region" description="Low complexity" evidence="1">
    <location>
        <begin position="161"/>
        <end position="173"/>
    </location>
</feature>
<proteinExistence type="predicted"/>
<accession>A0A0S4IWB7</accession>
<keyword evidence="2" id="KW-0472">Membrane</keyword>
<keyword evidence="2" id="KW-0812">Transmembrane</keyword>
<keyword evidence="3" id="KW-0489">Methyltransferase</keyword>
<reference evidence="4" key="1">
    <citation type="submission" date="2015-09" db="EMBL/GenBank/DDBJ databases">
        <authorList>
            <consortium name="Pathogen Informatics"/>
        </authorList>
    </citation>
    <scope>NUCLEOTIDE SEQUENCE [LARGE SCALE GENOMIC DNA]</scope>
    <source>
        <strain evidence="4">Lake Konstanz</strain>
    </source>
</reference>
<evidence type="ECO:0000256" key="1">
    <source>
        <dbReference type="SAM" id="MobiDB-lite"/>
    </source>
</evidence>
<feature type="transmembrane region" description="Helical" evidence="2">
    <location>
        <begin position="53"/>
        <end position="73"/>
    </location>
</feature>
<evidence type="ECO:0000313" key="3">
    <source>
        <dbReference type="EMBL" id="CUG05647.1"/>
    </source>
</evidence>
<dbReference type="SUPFAM" id="SSF53335">
    <property type="entry name" value="S-adenosyl-L-methionine-dependent methyltransferases"/>
    <property type="match status" value="1"/>
</dbReference>
<evidence type="ECO:0000313" key="4">
    <source>
        <dbReference type="Proteomes" id="UP000051952"/>
    </source>
</evidence>
<keyword evidence="4" id="KW-1185">Reference proteome</keyword>
<dbReference type="VEuPathDB" id="TriTrypDB:BSAL_71080"/>
<feature type="region of interest" description="Disordered" evidence="1">
    <location>
        <begin position="359"/>
        <end position="388"/>
    </location>
</feature>
<name>A0A0S4IWB7_BODSA</name>
<organism evidence="3 4">
    <name type="scientific">Bodo saltans</name>
    <name type="common">Flagellated protozoan</name>
    <dbReference type="NCBI Taxonomy" id="75058"/>
    <lineage>
        <taxon>Eukaryota</taxon>
        <taxon>Discoba</taxon>
        <taxon>Euglenozoa</taxon>
        <taxon>Kinetoplastea</taxon>
        <taxon>Metakinetoplastina</taxon>
        <taxon>Eubodonida</taxon>
        <taxon>Bodonidae</taxon>
        <taxon>Bodo</taxon>
    </lineage>
</organism>
<dbReference type="EMBL" id="CYKH01000542">
    <property type="protein sequence ID" value="CUG05647.1"/>
    <property type="molecule type" value="Genomic_DNA"/>
</dbReference>
<dbReference type="AlphaFoldDB" id="A0A0S4IWB7"/>
<dbReference type="Proteomes" id="UP000051952">
    <property type="component" value="Unassembled WGS sequence"/>
</dbReference>
<feature type="region of interest" description="Disordered" evidence="1">
    <location>
        <begin position="1028"/>
        <end position="1067"/>
    </location>
</feature>
<keyword evidence="3" id="KW-0808">Transferase</keyword>
<feature type="compositionally biased region" description="Polar residues" evidence="1">
    <location>
        <begin position="26"/>
        <end position="35"/>
    </location>
</feature>
<sequence>MIFSRNRKKGDDNDKDKDRPKRPQAPSHSAPQNGSEFEYSFPLLKRISSSRGIIPILVMISLLFGMIIASMLLRQAPSGGWEAPVPKTNEVLPAPTKAKSLASKVVDTVQPTDPSSVEPSQAPTVNNVIDSLPNPAVTKEAADDDASPETKPQVATADPADSPNDNDSQQPSSSPAPPPNTQTPPPPSHTEPQETVEPIRGIQRFSYAHNGSSHDVTAFPMVTGLFLFSQSISKASTTYDNADVTHTANPQPRYPGLKDLVRSRYACLCADTLLGASTFQKIANTLEQSLTEVVTPTPNQRGGPSATVPTGIKYHPSEGRYPVLLGDGHTLETRVMPCNGVFYASAAIALCDPTKNTTGVVEETDEPTPVPSGNQKRNQRPQPKPAMVPVGPCSTLDEESAADVLDKRLYIPTNRDARAAFFAAAAAARAQHKAKRSSAPQAQPSEAPYFYSSPTVDHAEIFSMCEQCGAEPKAQALEGGQPDTRFHDPQRFRPIFFERERHPLLINALRSISTSSWQAVRELTHDGKRRPTKTLPNLAHGDASQAPPNINAGVESGLRALDTLAGRCDKRGKAEHFAQCFLSRAPPKAANWSRGLSYPLPQPIKTLQLTPSRFFSNITSDFPIPSRLMLHPLNVGGHVVCYASGDMVCDIVGKTGGWENELIQIVAYAASELRKLNREAAAILAARLEVRPRISNLTEVEYEKEIAAAIRRHQSFHGEFSLGSLLDRNNLLPMAFLESDVTFIDVGGNVGVFATSMWKRGFRTEVFEALPHNVFLLESTRCTNQADEFATWEDARSSRISRSVRVAEQTQYATIKRDLMNERNVSTVTREEVESVLVSRHGDIVVEAIRTLSPYFQTPNKDSPSVGGPWMPRFEIHHSALGNGRKGRGGDEAFEFVLNESLKFSPEDDAIASRLNAAVRSSLEMVGSAIAPEEEQDCVMISERHNFGDIVILCNESLVKEARSALERLGSARARVLKEYIPRGFVHLRSLDRVLRDPLEDIELENLAMTKRFAELIKTPEDDLSFTTGLPATEELSNDTQPLTTQKPTYRRRIPTPPPRSPLVSTSNTTTELLEFVRYSQVVMKIDVEGNEEYVMQGAHQLLANASIRPRLILSEIWRKMNVARYGAFMIDVHGYVGFALSDRVWLRNTQDVVRFHRTMSREMDTIIWVLPQFQFLIPPSAFERRPIY</sequence>
<gene>
    <name evidence="3" type="ORF">BSAL_71080</name>
</gene>